<feature type="region of interest" description="Disordered" evidence="1">
    <location>
        <begin position="45"/>
        <end position="142"/>
    </location>
</feature>
<gene>
    <name evidence="3" type="ORF">O9H85_25025</name>
</gene>
<reference evidence="3 4" key="1">
    <citation type="submission" date="2022-12" db="EMBL/GenBank/DDBJ databases">
        <title>Draft genome sequence of Paenibacillus sp. dW9.</title>
        <authorList>
            <person name="Choi E.-W."/>
            <person name="Kim D.-U."/>
        </authorList>
    </citation>
    <scope>NUCLEOTIDE SEQUENCE [LARGE SCALE GENOMIC DNA]</scope>
    <source>
        <strain evidence="4">dW9</strain>
    </source>
</reference>
<accession>A0ABT4QFH6</accession>
<evidence type="ECO:0000313" key="3">
    <source>
        <dbReference type="EMBL" id="MCZ8515612.1"/>
    </source>
</evidence>
<name>A0ABT4QFH6_9BACL</name>
<dbReference type="Proteomes" id="UP001527882">
    <property type="component" value="Unassembled WGS sequence"/>
</dbReference>
<feature type="chain" id="PRO_5047412240" evidence="2">
    <location>
        <begin position="32"/>
        <end position="142"/>
    </location>
</feature>
<dbReference type="RefSeq" id="WP_269884139.1">
    <property type="nucleotide sequence ID" value="NZ_JAQAGZ010000018.1"/>
</dbReference>
<evidence type="ECO:0000256" key="1">
    <source>
        <dbReference type="SAM" id="MobiDB-lite"/>
    </source>
</evidence>
<keyword evidence="4" id="KW-1185">Reference proteome</keyword>
<feature type="signal peptide" evidence="2">
    <location>
        <begin position="1"/>
        <end position="31"/>
    </location>
</feature>
<feature type="compositionally biased region" description="Low complexity" evidence="1">
    <location>
        <begin position="47"/>
        <end position="76"/>
    </location>
</feature>
<dbReference type="EMBL" id="JAQAGZ010000018">
    <property type="protein sequence ID" value="MCZ8515612.1"/>
    <property type="molecule type" value="Genomic_DNA"/>
</dbReference>
<keyword evidence="2" id="KW-0732">Signal</keyword>
<sequence length="142" mass="15201">MRSVTRSKLIKWSVSAGCTLAAGLLFNHVKAAPAFTIAHNQALAEGATQPQSAQAQAQDPVQQEYGQFRQRQQDFGQDGGQLQRPHGRHRRLRDGTSQGSAPQDGITSPDYGSQGSGSMTPSTPGTPQTTTPSKPRTRTRSS</sequence>
<evidence type="ECO:0000313" key="4">
    <source>
        <dbReference type="Proteomes" id="UP001527882"/>
    </source>
</evidence>
<organism evidence="3 4">
    <name type="scientific">Paenibacillus gyeongsangnamensis</name>
    <dbReference type="NCBI Taxonomy" id="3388067"/>
    <lineage>
        <taxon>Bacteria</taxon>
        <taxon>Bacillati</taxon>
        <taxon>Bacillota</taxon>
        <taxon>Bacilli</taxon>
        <taxon>Bacillales</taxon>
        <taxon>Paenibacillaceae</taxon>
        <taxon>Paenibacillus</taxon>
    </lineage>
</organism>
<proteinExistence type="predicted"/>
<comment type="caution">
    <text evidence="3">The sequence shown here is derived from an EMBL/GenBank/DDBJ whole genome shotgun (WGS) entry which is preliminary data.</text>
</comment>
<evidence type="ECO:0000256" key="2">
    <source>
        <dbReference type="SAM" id="SignalP"/>
    </source>
</evidence>
<feature type="compositionally biased region" description="Low complexity" evidence="1">
    <location>
        <begin position="112"/>
        <end position="134"/>
    </location>
</feature>
<protein>
    <submittedName>
        <fullName evidence="3">Uncharacterized protein</fullName>
    </submittedName>
</protein>